<evidence type="ECO:0000313" key="10">
    <source>
        <dbReference type="Proteomes" id="UP000335636"/>
    </source>
</evidence>
<dbReference type="PANTHER" id="PTHR44337">
    <property type="entry name" value="CARCINOEMBRYONIC ANTIGEN-RELATED CELL ADHESION MOLECULE 8"/>
    <property type="match status" value="1"/>
</dbReference>
<organism evidence="9 10">
    <name type="scientific">Marmota monax</name>
    <name type="common">Woodchuck</name>
    <dbReference type="NCBI Taxonomy" id="9995"/>
    <lineage>
        <taxon>Eukaryota</taxon>
        <taxon>Metazoa</taxon>
        <taxon>Chordata</taxon>
        <taxon>Craniata</taxon>
        <taxon>Vertebrata</taxon>
        <taxon>Euteleostomi</taxon>
        <taxon>Mammalia</taxon>
        <taxon>Eutheria</taxon>
        <taxon>Euarchontoglires</taxon>
        <taxon>Glires</taxon>
        <taxon>Rodentia</taxon>
        <taxon>Sciuromorpha</taxon>
        <taxon>Sciuridae</taxon>
        <taxon>Xerinae</taxon>
        <taxon>Marmotini</taxon>
        <taxon>Marmota</taxon>
    </lineage>
</organism>
<dbReference type="CDD" id="cd00096">
    <property type="entry name" value="Ig"/>
    <property type="match status" value="1"/>
</dbReference>
<comment type="caution">
    <text evidence="9">The sequence shown here is derived from an EMBL/GenBank/DDBJ whole genome shotgun (WGS) entry which is preliminary data.</text>
</comment>
<feature type="region of interest" description="Disordered" evidence="6">
    <location>
        <begin position="333"/>
        <end position="360"/>
    </location>
</feature>
<dbReference type="PANTHER" id="PTHR44337:SF10">
    <property type="entry name" value="CARCINOEMBRYONIC ANTIGEN-RELATED CELL ADHESION MOLECULE 18"/>
    <property type="match status" value="1"/>
</dbReference>
<evidence type="ECO:0000313" key="9">
    <source>
        <dbReference type="EMBL" id="VTJ82035.1"/>
    </source>
</evidence>
<keyword evidence="2" id="KW-1015">Disulfide bond</keyword>
<evidence type="ECO:0000256" key="7">
    <source>
        <dbReference type="SAM" id="SignalP"/>
    </source>
</evidence>
<dbReference type="SMART" id="SM00409">
    <property type="entry name" value="IG"/>
    <property type="match status" value="2"/>
</dbReference>
<sequence length="360" mass="39398">MGPADSRSHPWRGILLSASLLTAWSPPAAAQLTPSAILPDTTSKSPDKPTISVTQSTATEYKDRVTFYCDTTELHVTIRWVFQNQSLVLNERMQLSTDGKTITILTVQREDSGTYQCEAWDALEFQSSDAIFLEVNYGPDLIEIKLDSGIPSGEAVEVLEGSTVNFQAEAQSHPDPTYSWIFPNNSILSSTTGTLTIDAVSREHEGMFRCLVYNSATLLTRLGALRVHVLGESPSLVPLFVLLRIRGPPRQRPPGGLIWGPWPLCVREMLGWVSGGPENMPCPRERVSDRSEVLRGAEKTVNTEPHQYPRVGGGPESGHVPLVWWLSRTPTSGKDPDPGWARPPGDPVGSPWLSTAGFCG</sequence>
<gene>
    <name evidence="9" type="ORF">MONAX_5E047568</name>
</gene>
<dbReference type="InterPro" id="IPR013783">
    <property type="entry name" value="Ig-like_fold"/>
</dbReference>
<dbReference type="InterPro" id="IPR052598">
    <property type="entry name" value="IgSF_CEA-related"/>
</dbReference>
<dbReference type="SMART" id="SM00408">
    <property type="entry name" value="IGc2"/>
    <property type="match status" value="2"/>
</dbReference>
<dbReference type="SUPFAM" id="SSF48726">
    <property type="entry name" value="Immunoglobulin"/>
    <property type="match status" value="2"/>
</dbReference>
<dbReference type="Proteomes" id="UP000335636">
    <property type="component" value="Unassembled WGS sequence"/>
</dbReference>
<keyword evidence="10" id="KW-1185">Reference proteome</keyword>
<comment type="similarity">
    <text evidence="5">Belongs to the immunoglobulin superfamily. CEA family.</text>
</comment>
<evidence type="ECO:0000256" key="3">
    <source>
        <dbReference type="ARBA" id="ARBA00023180"/>
    </source>
</evidence>
<feature type="domain" description="Ig-like" evidence="8">
    <location>
        <begin position="139"/>
        <end position="220"/>
    </location>
</feature>
<feature type="chain" id="PRO_5023011054" description="Ig-like domain-containing protein" evidence="7">
    <location>
        <begin position="31"/>
        <end position="360"/>
    </location>
</feature>
<evidence type="ECO:0000256" key="2">
    <source>
        <dbReference type="ARBA" id="ARBA00023157"/>
    </source>
</evidence>
<feature type="signal peptide" evidence="7">
    <location>
        <begin position="1"/>
        <end position="30"/>
    </location>
</feature>
<accession>A0A5E4CJJ1</accession>
<dbReference type="FunFam" id="2.60.40.10:FF:000244">
    <property type="entry name" value="carcinoembryonic antigen-related cell adhesion molecule 16"/>
    <property type="match status" value="1"/>
</dbReference>
<dbReference type="InterPro" id="IPR036179">
    <property type="entry name" value="Ig-like_dom_sf"/>
</dbReference>
<keyword evidence="3" id="KW-0325">Glycoprotein</keyword>
<evidence type="ECO:0000259" key="8">
    <source>
        <dbReference type="PROSITE" id="PS50835"/>
    </source>
</evidence>
<protein>
    <recommendedName>
        <fullName evidence="8">Ig-like domain-containing protein</fullName>
    </recommendedName>
</protein>
<dbReference type="PROSITE" id="PS50835">
    <property type="entry name" value="IG_LIKE"/>
    <property type="match status" value="2"/>
</dbReference>
<proteinExistence type="inferred from homology"/>
<feature type="domain" description="Ig-like" evidence="8">
    <location>
        <begin position="49"/>
        <end position="119"/>
    </location>
</feature>
<dbReference type="InterPro" id="IPR003599">
    <property type="entry name" value="Ig_sub"/>
</dbReference>
<keyword evidence="1 7" id="KW-0732">Signal</keyword>
<evidence type="ECO:0000256" key="6">
    <source>
        <dbReference type="SAM" id="MobiDB-lite"/>
    </source>
</evidence>
<evidence type="ECO:0000256" key="5">
    <source>
        <dbReference type="ARBA" id="ARBA00038222"/>
    </source>
</evidence>
<dbReference type="InterPro" id="IPR007110">
    <property type="entry name" value="Ig-like_dom"/>
</dbReference>
<dbReference type="Gene3D" id="2.60.40.10">
    <property type="entry name" value="Immunoglobulins"/>
    <property type="match status" value="2"/>
</dbReference>
<feature type="region of interest" description="Disordered" evidence="6">
    <location>
        <begin position="36"/>
        <end position="55"/>
    </location>
</feature>
<evidence type="ECO:0000256" key="1">
    <source>
        <dbReference type="ARBA" id="ARBA00022729"/>
    </source>
</evidence>
<evidence type="ECO:0000256" key="4">
    <source>
        <dbReference type="ARBA" id="ARBA00023319"/>
    </source>
</evidence>
<name>A0A5E4CJJ1_MARMO</name>
<dbReference type="EMBL" id="CABDUW010001488">
    <property type="protein sequence ID" value="VTJ82035.1"/>
    <property type="molecule type" value="Genomic_DNA"/>
</dbReference>
<dbReference type="Pfam" id="PF13927">
    <property type="entry name" value="Ig_3"/>
    <property type="match status" value="2"/>
</dbReference>
<reference evidence="9" key="1">
    <citation type="submission" date="2019-04" db="EMBL/GenBank/DDBJ databases">
        <authorList>
            <person name="Alioto T."/>
            <person name="Alioto T."/>
        </authorList>
    </citation>
    <scope>NUCLEOTIDE SEQUENCE [LARGE SCALE GENOMIC DNA]</scope>
</reference>
<keyword evidence="4" id="KW-0393">Immunoglobulin domain</keyword>
<dbReference type="AlphaFoldDB" id="A0A5E4CJJ1"/>
<dbReference type="InterPro" id="IPR003598">
    <property type="entry name" value="Ig_sub2"/>
</dbReference>